<dbReference type="Pfam" id="PF05235">
    <property type="entry name" value="CHAD"/>
    <property type="match status" value="1"/>
</dbReference>
<keyword evidence="4" id="KW-1185">Reference proteome</keyword>
<feature type="domain" description="CHAD" evidence="2">
    <location>
        <begin position="15"/>
        <end position="280"/>
    </location>
</feature>
<protein>
    <submittedName>
        <fullName evidence="3">CHAD domain-containing protein</fullName>
    </submittedName>
</protein>
<dbReference type="PROSITE" id="PS51708">
    <property type="entry name" value="CHAD"/>
    <property type="match status" value="1"/>
</dbReference>
<evidence type="ECO:0000313" key="3">
    <source>
        <dbReference type="EMBL" id="SIQ92985.1"/>
    </source>
</evidence>
<dbReference type="EMBL" id="FTMN01000011">
    <property type="protein sequence ID" value="SIQ92985.1"/>
    <property type="molecule type" value="Genomic_DNA"/>
</dbReference>
<dbReference type="eggNOG" id="COG5607">
    <property type="taxonomic scope" value="Bacteria"/>
</dbReference>
<dbReference type="Gene3D" id="1.40.20.10">
    <property type="entry name" value="CHAD domain"/>
    <property type="match status" value="1"/>
</dbReference>
<accession>A0A1N6WSG5</accession>
<dbReference type="SMART" id="SM00880">
    <property type="entry name" value="CHAD"/>
    <property type="match status" value="1"/>
</dbReference>
<reference evidence="3 4" key="1">
    <citation type="submission" date="2017-01" db="EMBL/GenBank/DDBJ databases">
        <authorList>
            <person name="Mah S.A."/>
            <person name="Swanson W.J."/>
            <person name="Moy G.W."/>
            <person name="Vacquier V.D."/>
        </authorList>
    </citation>
    <scope>NUCLEOTIDE SEQUENCE [LARGE SCALE GENOMIC DNA]</scope>
    <source>
        <strain evidence="3 4">DSM 7027</strain>
    </source>
</reference>
<dbReference type="Proteomes" id="UP000186895">
    <property type="component" value="Unassembled WGS sequence"/>
</dbReference>
<evidence type="ECO:0000256" key="1">
    <source>
        <dbReference type="SAM" id="MobiDB-lite"/>
    </source>
</evidence>
<sequence length="299" mass="34113">MPATLGKSSQRPLQADTTGDEVQRSVMDLLSQTRQRIEHGFQLGSAEQDEVVHQTRVDMKRLRALWYLVRPGLNKASVKKLHSSARDVAGALSGQRDHAVMLETLDSLDIELPEAGYRDMVAMLGEQFQPSDNRAVPLDEALALLDQLQTEVESVDWPLLKRDHLLQGLIRTGVKGEDLGRLALQQSDVEALHRWRKWVKAWMYQLNWLQPEVDKRWMLRLKPLGSALGRIHDLDVLVDALRPLEAQVPQALSRAIIEEREALLEQVSADAQQVYAKRARRRAHKVFRRWHKASSNISQ</sequence>
<evidence type="ECO:0000259" key="2">
    <source>
        <dbReference type="PROSITE" id="PS51708"/>
    </source>
</evidence>
<dbReference type="InterPro" id="IPR038186">
    <property type="entry name" value="CHAD_dom_sf"/>
</dbReference>
<dbReference type="AlphaFoldDB" id="A0A1N6WSG5"/>
<evidence type="ECO:0000313" key="4">
    <source>
        <dbReference type="Proteomes" id="UP000186895"/>
    </source>
</evidence>
<dbReference type="InterPro" id="IPR007899">
    <property type="entry name" value="CHAD_dom"/>
</dbReference>
<feature type="compositionally biased region" description="Polar residues" evidence="1">
    <location>
        <begin position="1"/>
        <end position="17"/>
    </location>
</feature>
<name>A0A1N6WSG5_9GAMM</name>
<dbReference type="PANTHER" id="PTHR39339:SF1">
    <property type="entry name" value="CHAD DOMAIN-CONTAINING PROTEIN"/>
    <property type="match status" value="1"/>
</dbReference>
<dbReference type="STRING" id="49186.SAMN05421647_111135"/>
<dbReference type="PANTHER" id="PTHR39339">
    <property type="entry name" value="SLR1444 PROTEIN"/>
    <property type="match status" value="1"/>
</dbReference>
<gene>
    <name evidence="3" type="ORF">SAMN05421647_111135</name>
</gene>
<dbReference type="RefSeq" id="WP_076465667.1">
    <property type="nucleotide sequence ID" value="NZ_FTMN01000011.1"/>
</dbReference>
<organism evidence="3 4">
    <name type="scientific">Marinobacterium stanieri</name>
    <dbReference type="NCBI Taxonomy" id="49186"/>
    <lineage>
        <taxon>Bacteria</taxon>
        <taxon>Pseudomonadati</taxon>
        <taxon>Pseudomonadota</taxon>
        <taxon>Gammaproteobacteria</taxon>
        <taxon>Oceanospirillales</taxon>
        <taxon>Oceanospirillaceae</taxon>
        <taxon>Marinobacterium</taxon>
    </lineage>
</organism>
<feature type="region of interest" description="Disordered" evidence="1">
    <location>
        <begin position="1"/>
        <end position="21"/>
    </location>
</feature>
<proteinExistence type="predicted"/>